<evidence type="ECO:0000256" key="1">
    <source>
        <dbReference type="SAM" id="Phobius"/>
    </source>
</evidence>
<sequence>MKNSIPSDGIECPNVQDVFFRRGGNLTSRHGNLMLREVLESKYALYRSRETQDEKTQISCKCVALVNAPLSTRIQPVLASPRQSFAIHSSTPLYYRDDKDNVHDVSVANPEPLRQRHQRQLRVINKTSEEETSSISMNLIHSIWLNQVTLLLFATTMALAASFFAEHQLDLSHLHWNGMSEYHSLFDWKFSLLRMVEGMLFAIPMIAVGCMVENSDHRDASQVSFSTTNMVISLFGRRRSTLEPTASDATQVMMLSAAIALFTGISEELIFRGYIPTAIQSWTYSVPLAMVGQAVLFACGHLSTNARPGENRLVALVQLFNGLWYGLTYLVTGGDLLPCILGHILYDCHVLCETWTTINNQMDYTQESSRKVLPKNEQRAIRQIQEQAGPLLNTDTINFARRFFYAFDSTHKGTLSKKDTQRAVTYAFLNDKTVPDPRMVDDLFQKVQDCRSIHHHDNDSGIIASNERLDFSQFLQILMVLRSNTAR</sequence>
<dbReference type="EMBL" id="JAGRRH010000009">
    <property type="protein sequence ID" value="KAG7364460.1"/>
    <property type="molecule type" value="Genomic_DNA"/>
</dbReference>
<keyword evidence="1" id="KW-0472">Membrane</keyword>
<dbReference type="InterPro" id="IPR003675">
    <property type="entry name" value="Rce1/LyrA-like_dom"/>
</dbReference>
<dbReference type="GO" id="GO:0080120">
    <property type="term" value="P:CAAX-box protein maturation"/>
    <property type="evidence" value="ECO:0007669"/>
    <property type="project" value="UniProtKB-ARBA"/>
</dbReference>
<reference evidence="3" key="1">
    <citation type="journal article" date="2021" name="Sci. Rep.">
        <title>Diploid genomic architecture of Nitzschia inconspicua, an elite biomass production diatom.</title>
        <authorList>
            <person name="Oliver A."/>
            <person name="Podell S."/>
            <person name="Pinowska A."/>
            <person name="Traller J.C."/>
            <person name="Smith S.R."/>
            <person name="McClure R."/>
            <person name="Beliaev A."/>
            <person name="Bohutskyi P."/>
            <person name="Hill E.A."/>
            <person name="Rabines A."/>
            <person name="Zheng H."/>
            <person name="Allen L.Z."/>
            <person name="Kuo A."/>
            <person name="Grigoriev I.V."/>
            <person name="Allen A.E."/>
            <person name="Hazlebeck D."/>
            <person name="Allen E.E."/>
        </authorList>
    </citation>
    <scope>NUCLEOTIDE SEQUENCE</scope>
    <source>
        <strain evidence="3">Hildebrandi</strain>
    </source>
</reference>
<dbReference type="GO" id="GO:0004175">
    <property type="term" value="F:endopeptidase activity"/>
    <property type="evidence" value="ECO:0007669"/>
    <property type="project" value="UniProtKB-ARBA"/>
</dbReference>
<proteinExistence type="predicted"/>
<feature type="transmembrane region" description="Helical" evidence="1">
    <location>
        <begin position="143"/>
        <end position="165"/>
    </location>
</feature>
<organism evidence="3 4">
    <name type="scientific">Nitzschia inconspicua</name>
    <dbReference type="NCBI Taxonomy" id="303405"/>
    <lineage>
        <taxon>Eukaryota</taxon>
        <taxon>Sar</taxon>
        <taxon>Stramenopiles</taxon>
        <taxon>Ochrophyta</taxon>
        <taxon>Bacillariophyta</taxon>
        <taxon>Bacillariophyceae</taxon>
        <taxon>Bacillariophycidae</taxon>
        <taxon>Bacillariales</taxon>
        <taxon>Bacillariaceae</taxon>
        <taxon>Nitzschia</taxon>
    </lineage>
</organism>
<name>A0A9K3LL59_9STRA</name>
<dbReference type="GO" id="GO:0006508">
    <property type="term" value="P:proteolysis"/>
    <property type="evidence" value="ECO:0007669"/>
    <property type="project" value="UniProtKB-KW"/>
</dbReference>
<dbReference type="Proteomes" id="UP000693970">
    <property type="component" value="Unassembled WGS sequence"/>
</dbReference>
<evidence type="ECO:0000259" key="2">
    <source>
        <dbReference type="Pfam" id="PF02517"/>
    </source>
</evidence>
<keyword evidence="3" id="KW-0378">Hydrolase</keyword>
<reference evidence="3" key="2">
    <citation type="submission" date="2021-04" db="EMBL/GenBank/DDBJ databases">
        <authorList>
            <person name="Podell S."/>
        </authorList>
    </citation>
    <scope>NUCLEOTIDE SEQUENCE</scope>
    <source>
        <strain evidence="3">Hildebrandi</strain>
    </source>
</reference>
<gene>
    <name evidence="3" type="ORF">IV203_037662</name>
</gene>
<dbReference type="AlphaFoldDB" id="A0A9K3LL59"/>
<feature type="domain" description="CAAX prenyl protease 2/Lysostaphin resistance protein A-like" evidence="2">
    <location>
        <begin position="253"/>
        <end position="348"/>
    </location>
</feature>
<keyword evidence="1" id="KW-1133">Transmembrane helix</keyword>
<evidence type="ECO:0000313" key="4">
    <source>
        <dbReference type="Proteomes" id="UP000693970"/>
    </source>
</evidence>
<keyword evidence="1" id="KW-0812">Transmembrane</keyword>
<comment type="caution">
    <text evidence="3">The sequence shown here is derived from an EMBL/GenBank/DDBJ whole genome shotgun (WGS) entry which is preliminary data.</text>
</comment>
<evidence type="ECO:0000313" key="3">
    <source>
        <dbReference type="EMBL" id="KAG7364460.1"/>
    </source>
</evidence>
<keyword evidence="3" id="KW-0645">Protease</keyword>
<keyword evidence="4" id="KW-1185">Reference proteome</keyword>
<feature type="transmembrane region" description="Helical" evidence="1">
    <location>
        <begin position="192"/>
        <end position="212"/>
    </location>
</feature>
<accession>A0A9K3LL59</accession>
<protein>
    <submittedName>
        <fullName evidence="3">CAAX protease self-immunity domain containing protein</fullName>
    </submittedName>
</protein>
<dbReference type="OrthoDB" id="42816at2759"/>
<dbReference type="Pfam" id="PF02517">
    <property type="entry name" value="Rce1-like"/>
    <property type="match status" value="1"/>
</dbReference>